<dbReference type="EMBL" id="QSFT01000005">
    <property type="protein sequence ID" value="RHA77679.1"/>
    <property type="molecule type" value="Genomic_DNA"/>
</dbReference>
<evidence type="ECO:0000259" key="1">
    <source>
        <dbReference type="Pfam" id="PF13173"/>
    </source>
</evidence>
<dbReference type="PANTHER" id="PTHR33295">
    <property type="entry name" value="ATPASE"/>
    <property type="match status" value="1"/>
</dbReference>
<dbReference type="InterPro" id="IPR027417">
    <property type="entry name" value="P-loop_NTPase"/>
</dbReference>
<dbReference type="Pfam" id="PF13173">
    <property type="entry name" value="AAA_14"/>
    <property type="match status" value="1"/>
</dbReference>
<gene>
    <name evidence="3" type="ORF">DW921_03365</name>
</gene>
<name>A0A413T2W3_9BACT</name>
<dbReference type="Pfam" id="PF13635">
    <property type="entry name" value="DUF4143"/>
    <property type="match status" value="1"/>
</dbReference>
<reference evidence="3 4" key="1">
    <citation type="submission" date="2018-08" db="EMBL/GenBank/DDBJ databases">
        <title>A genome reference for cultivated species of the human gut microbiota.</title>
        <authorList>
            <person name="Zou Y."/>
            <person name="Xue W."/>
            <person name="Luo G."/>
        </authorList>
    </citation>
    <scope>NUCLEOTIDE SEQUENCE [LARGE SCALE GENOMIC DNA]</scope>
    <source>
        <strain evidence="3 4">AM42-38</strain>
    </source>
</reference>
<protein>
    <submittedName>
        <fullName evidence="3">DUF4143 domain-containing protein</fullName>
    </submittedName>
</protein>
<evidence type="ECO:0000259" key="2">
    <source>
        <dbReference type="Pfam" id="PF13635"/>
    </source>
</evidence>
<sequence>MKRKIYDKLLEWKKNHKGDTALLIEGARRIGKSYIVEEFARKEYESYILVDFSKVNPQVMEFFNLYLDDLDMLFMSLELYFRRKLTPRQTKGEEARSLVIFDEVQFCPRARAAIKHLVADRRYDYIETGSLISIKKNVKDIMLPSEEHAIEMFPMDFEEFLWAMGDEMLMPYIRMRFDKRLPMEAFHRRAMDYFRQYLIVGGMPQAVLKYVETRDFEKVDEVKRDILALYRNDIHKYADNQETKVAAIFEELPGQLQKHEKKFVLSALQSEARMRDYSQAFFWLSDAKIINCCYNSTAPSIGLKLNEERTTLKCYMGDTGLLISHAFDERGIVSADLYRKLMFDKLEVNEGMLVENIVAQMLRATGHKLYFFSNSSRTSAEDRMEIDFLIAKPITTSRHNISPIEVKSGQRYTLNSLRKCIAKYGSQLSTPYVLHDKDMKIEDGIVYMPLYMTPLL</sequence>
<organism evidence="3 4">
    <name type="scientific">Phocaeicola coprophilus</name>
    <dbReference type="NCBI Taxonomy" id="387090"/>
    <lineage>
        <taxon>Bacteria</taxon>
        <taxon>Pseudomonadati</taxon>
        <taxon>Bacteroidota</taxon>
        <taxon>Bacteroidia</taxon>
        <taxon>Bacteroidales</taxon>
        <taxon>Bacteroidaceae</taxon>
        <taxon>Phocaeicola</taxon>
    </lineage>
</organism>
<feature type="domain" description="AAA" evidence="1">
    <location>
        <begin position="20"/>
        <end position="161"/>
    </location>
</feature>
<dbReference type="AlphaFoldDB" id="A0A413T2W3"/>
<feature type="domain" description="DUF4143" evidence="2">
    <location>
        <begin position="232"/>
        <end position="409"/>
    </location>
</feature>
<evidence type="ECO:0000313" key="4">
    <source>
        <dbReference type="Proteomes" id="UP000283855"/>
    </source>
</evidence>
<dbReference type="SUPFAM" id="SSF52540">
    <property type="entry name" value="P-loop containing nucleoside triphosphate hydrolases"/>
    <property type="match status" value="1"/>
</dbReference>
<dbReference type="InterPro" id="IPR041682">
    <property type="entry name" value="AAA_14"/>
</dbReference>
<dbReference type="Proteomes" id="UP000283855">
    <property type="component" value="Unassembled WGS sequence"/>
</dbReference>
<proteinExistence type="predicted"/>
<accession>A0A413T2W3</accession>
<comment type="caution">
    <text evidence="3">The sequence shown here is derived from an EMBL/GenBank/DDBJ whole genome shotgun (WGS) entry which is preliminary data.</text>
</comment>
<dbReference type="PANTHER" id="PTHR33295:SF7">
    <property type="entry name" value="ATPASE"/>
    <property type="match status" value="1"/>
</dbReference>
<evidence type="ECO:0000313" key="3">
    <source>
        <dbReference type="EMBL" id="RHA77679.1"/>
    </source>
</evidence>
<dbReference type="InterPro" id="IPR025420">
    <property type="entry name" value="DUF4143"/>
</dbReference>
<dbReference type="RefSeq" id="WP_118400022.1">
    <property type="nucleotide sequence ID" value="NZ_CABJGD010000005.1"/>
</dbReference>